<dbReference type="PANTHER" id="PTHR42796">
    <property type="entry name" value="FUMARYLACETOACETATE HYDROLASE DOMAIN-CONTAINING PROTEIN 2A-RELATED"/>
    <property type="match status" value="1"/>
</dbReference>
<dbReference type="InterPro" id="IPR036663">
    <property type="entry name" value="Fumarylacetoacetase_C_sf"/>
</dbReference>
<evidence type="ECO:0000259" key="3">
    <source>
        <dbReference type="Pfam" id="PF01557"/>
    </source>
</evidence>
<dbReference type="PANTHER" id="PTHR42796:SF4">
    <property type="entry name" value="FUMARYLACETOACETATE HYDROLASE DOMAIN-CONTAINING PROTEIN 2A"/>
    <property type="match status" value="1"/>
</dbReference>
<accession>A0ABT9BPQ7</accession>
<dbReference type="SUPFAM" id="SSF56529">
    <property type="entry name" value="FAH"/>
    <property type="match status" value="1"/>
</dbReference>
<comment type="caution">
    <text evidence="4">The sequence shown here is derived from an EMBL/GenBank/DDBJ whole genome shotgun (WGS) entry which is preliminary data.</text>
</comment>
<keyword evidence="2" id="KW-0479">Metal-binding</keyword>
<dbReference type="Pfam" id="PF01557">
    <property type="entry name" value="FAA_hydrolase"/>
    <property type="match status" value="1"/>
</dbReference>
<gene>
    <name evidence="4" type="ORF">Q5716_12355</name>
</gene>
<dbReference type="RefSeq" id="WP_305003451.1">
    <property type="nucleotide sequence ID" value="NZ_JAUQUB010000003.1"/>
</dbReference>
<protein>
    <submittedName>
        <fullName evidence="4">Fumarylacetoacetate hydrolase family protein</fullName>
    </submittedName>
</protein>
<comment type="similarity">
    <text evidence="1">Belongs to the FAH family.</text>
</comment>
<proteinExistence type="inferred from homology"/>
<evidence type="ECO:0000256" key="1">
    <source>
        <dbReference type="ARBA" id="ARBA00010211"/>
    </source>
</evidence>
<feature type="domain" description="Fumarylacetoacetase-like C-terminal" evidence="3">
    <location>
        <begin position="65"/>
        <end position="269"/>
    </location>
</feature>
<evidence type="ECO:0000256" key="2">
    <source>
        <dbReference type="ARBA" id="ARBA00022723"/>
    </source>
</evidence>
<name>A0ABT9BPQ7_9MICO</name>
<dbReference type="InterPro" id="IPR051121">
    <property type="entry name" value="FAH"/>
</dbReference>
<evidence type="ECO:0000313" key="5">
    <source>
        <dbReference type="Proteomes" id="UP001241072"/>
    </source>
</evidence>
<dbReference type="GO" id="GO:0016787">
    <property type="term" value="F:hydrolase activity"/>
    <property type="evidence" value="ECO:0007669"/>
    <property type="project" value="UniProtKB-KW"/>
</dbReference>
<dbReference type="Proteomes" id="UP001241072">
    <property type="component" value="Unassembled WGS sequence"/>
</dbReference>
<dbReference type="InterPro" id="IPR011234">
    <property type="entry name" value="Fumarylacetoacetase-like_C"/>
</dbReference>
<sequence length="280" mass="29703">MRVARALVEGAPRLILTDGVTAVVAPEERDDPLELLGAESADVAEWSSVDLDTVEFLAPIARPGKIIAVGLNYVDHTLETGFTAPTAPLTFAKYPSSLTGHGSDILVPDAIATQVDYEVELAVVVGRRCGGAEPATIDDIAAYTVSNDVSARDVQFSDGQWTRAKSFDGFTPLGPWLVPAAEVADPHALRLWTTVNGEVLQDDSTASLVFDLPALLAYIGRGTTLEPGDIILTGTPAGAGGFRTPPRYLQHGDVVEVGVDGIGRLRNRILYRSLAEQETA</sequence>
<dbReference type="Gene3D" id="3.90.850.10">
    <property type="entry name" value="Fumarylacetoacetase-like, C-terminal domain"/>
    <property type="match status" value="1"/>
</dbReference>
<organism evidence="4 5">
    <name type="scientific">Antiquaquibacter soli</name>
    <dbReference type="NCBI Taxonomy" id="3064523"/>
    <lineage>
        <taxon>Bacteria</taxon>
        <taxon>Bacillati</taxon>
        <taxon>Actinomycetota</taxon>
        <taxon>Actinomycetes</taxon>
        <taxon>Micrococcales</taxon>
        <taxon>Microbacteriaceae</taxon>
        <taxon>Antiquaquibacter</taxon>
    </lineage>
</organism>
<reference evidence="4 5" key="1">
    <citation type="submission" date="2023-07" db="EMBL/GenBank/DDBJ databases">
        <title>Protaetiibacter sp. nov WY-16 isolated from soil.</title>
        <authorList>
            <person name="Liu B."/>
            <person name="Wan Y."/>
        </authorList>
    </citation>
    <scope>NUCLEOTIDE SEQUENCE [LARGE SCALE GENOMIC DNA]</scope>
    <source>
        <strain evidence="4 5">WY-16</strain>
    </source>
</reference>
<keyword evidence="4" id="KW-0378">Hydrolase</keyword>
<keyword evidence="5" id="KW-1185">Reference proteome</keyword>
<evidence type="ECO:0000313" key="4">
    <source>
        <dbReference type="EMBL" id="MDO7883021.1"/>
    </source>
</evidence>
<dbReference type="EMBL" id="JAUQUB010000003">
    <property type="protein sequence ID" value="MDO7883021.1"/>
    <property type="molecule type" value="Genomic_DNA"/>
</dbReference>